<dbReference type="InterPro" id="IPR026341">
    <property type="entry name" value="T9SS_type_B"/>
</dbReference>
<dbReference type="NCBIfam" id="TIGR04131">
    <property type="entry name" value="Bac_Flav_CTERM"/>
    <property type="match status" value="1"/>
</dbReference>
<dbReference type="RefSeq" id="WP_086030787.1">
    <property type="nucleotide sequence ID" value="NZ_LAPZ01000007.1"/>
</dbReference>
<dbReference type="OrthoDB" id="1489185at2"/>
<comment type="caution">
    <text evidence="2">The sequence shown here is derived from an EMBL/GenBank/DDBJ whole genome shotgun (WGS) entry which is preliminary data.</text>
</comment>
<evidence type="ECO:0000313" key="3">
    <source>
        <dbReference type="Proteomes" id="UP000194221"/>
    </source>
</evidence>
<name>A0A1Y2PB80_9FLAO</name>
<feature type="signal peptide" evidence="1">
    <location>
        <begin position="1"/>
        <end position="18"/>
    </location>
</feature>
<evidence type="ECO:0000256" key="1">
    <source>
        <dbReference type="SAM" id="SignalP"/>
    </source>
</evidence>
<dbReference type="AlphaFoldDB" id="A0A1Y2PB80"/>
<dbReference type="InParanoid" id="A0A1Y2PB80"/>
<dbReference type="Pfam" id="PF13585">
    <property type="entry name" value="CHU_C"/>
    <property type="match status" value="1"/>
</dbReference>
<protein>
    <recommendedName>
        <fullName evidence="4">Gliding motility-associated C-terminal domain-containing protein</fullName>
    </recommendedName>
</protein>
<sequence length="385" mass="43388">MKKELTFLIYFFSLIVCAQTAFQNNGNVRIHSDGKIGFHTNLVNNGDFTNNLGFAGFYALNEIRTVSGSQRAEFFDVDIDALNNLELQTSLGITNDLSFISGKVITPRNNKNISLDFINYRLYAGEGDANHVDGYSSIISDTEFTFPIGDDDRLRVMRIPDQNSITIFKGAYYFSDPNSTQPNFSNNTFTTSEKQIFLQNISNIEFWDLDGSAETTVTLTWDNQSDITTITNDLRQLRVVGWNETEQKWIDLGQSNINGDLNQGEITSNIFIPNDYVVITLGSAANTDDLANDNIYISPNGDGKNDVLVFEGLEQYKQNNLEIFNRWGNSVYKTVNYTNNWGGISNNPNTVDVKDGLPTGTYFYILKFGNSELDKVLKGWVYITR</sequence>
<accession>A0A1Y2PB80</accession>
<keyword evidence="1" id="KW-0732">Signal</keyword>
<proteinExistence type="predicted"/>
<keyword evidence="3" id="KW-1185">Reference proteome</keyword>
<evidence type="ECO:0008006" key="4">
    <source>
        <dbReference type="Google" id="ProtNLM"/>
    </source>
</evidence>
<organism evidence="2 3">
    <name type="scientific">Tenacibaculum holothuriorum</name>
    <dbReference type="NCBI Taxonomy" id="1635173"/>
    <lineage>
        <taxon>Bacteria</taxon>
        <taxon>Pseudomonadati</taxon>
        <taxon>Bacteroidota</taxon>
        <taxon>Flavobacteriia</taxon>
        <taxon>Flavobacteriales</taxon>
        <taxon>Flavobacteriaceae</taxon>
        <taxon>Tenacibaculum</taxon>
    </lineage>
</organism>
<dbReference type="Proteomes" id="UP000194221">
    <property type="component" value="Unassembled WGS sequence"/>
</dbReference>
<gene>
    <name evidence="2" type="ORF">WH52_09855</name>
</gene>
<dbReference type="EMBL" id="LAPZ01000007">
    <property type="protein sequence ID" value="OSY87724.1"/>
    <property type="molecule type" value="Genomic_DNA"/>
</dbReference>
<reference evidence="2 3" key="1">
    <citation type="submission" date="2015-03" db="EMBL/GenBank/DDBJ databases">
        <title>Genome sequence of Tenacibaculum sp. S2-2, isolated from intestinal microbiota of sea cucumber, Apostichopus japonicas.</title>
        <authorList>
            <person name="Shao Z."/>
            <person name="Wang L."/>
            <person name="Li X."/>
        </authorList>
    </citation>
    <scope>NUCLEOTIDE SEQUENCE [LARGE SCALE GENOMIC DNA]</scope>
    <source>
        <strain evidence="2 3">S2-2</strain>
    </source>
</reference>
<feature type="chain" id="PRO_5013073464" description="Gliding motility-associated C-terminal domain-containing protein" evidence="1">
    <location>
        <begin position="19"/>
        <end position="385"/>
    </location>
</feature>
<dbReference type="STRING" id="1635173.WH52_09855"/>
<evidence type="ECO:0000313" key="2">
    <source>
        <dbReference type="EMBL" id="OSY87724.1"/>
    </source>
</evidence>